<gene>
    <name evidence="2" type="ORF">SKAU_G00134850</name>
</gene>
<reference evidence="2" key="1">
    <citation type="journal article" date="2023" name="Science">
        <title>Genome structures resolve the early diversification of teleost fishes.</title>
        <authorList>
            <person name="Parey E."/>
            <person name="Louis A."/>
            <person name="Montfort J."/>
            <person name="Bouchez O."/>
            <person name="Roques C."/>
            <person name="Iampietro C."/>
            <person name="Lluch J."/>
            <person name="Castinel A."/>
            <person name="Donnadieu C."/>
            <person name="Desvignes T."/>
            <person name="Floi Bucao C."/>
            <person name="Jouanno E."/>
            <person name="Wen M."/>
            <person name="Mejri S."/>
            <person name="Dirks R."/>
            <person name="Jansen H."/>
            <person name="Henkel C."/>
            <person name="Chen W.J."/>
            <person name="Zahm M."/>
            <person name="Cabau C."/>
            <person name="Klopp C."/>
            <person name="Thompson A.W."/>
            <person name="Robinson-Rechavi M."/>
            <person name="Braasch I."/>
            <person name="Lecointre G."/>
            <person name="Bobe J."/>
            <person name="Postlethwait J.H."/>
            <person name="Berthelot C."/>
            <person name="Roest Crollius H."/>
            <person name="Guiguen Y."/>
        </authorList>
    </citation>
    <scope>NUCLEOTIDE SEQUENCE</scope>
    <source>
        <strain evidence="2">WJC10195</strain>
    </source>
</reference>
<evidence type="ECO:0000313" key="2">
    <source>
        <dbReference type="EMBL" id="KAJ8364654.1"/>
    </source>
</evidence>
<evidence type="ECO:0000313" key="3">
    <source>
        <dbReference type="Proteomes" id="UP001152622"/>
    </source>
</evidence>
<name>A0A9Q1J2P7_SYNKA</name>
<dbReference type="EMBL" id="JAINUF010000004">
    <property type="protein sequence ID" value="KAJ8364654.1"/>
    <property type="molecule type" value="Genomic_DNA"/>
</dbReference>
<accession>A0A9Q1J2P7</accession>
<keyword evidence="3" id="KW-1185">Reference proteome</keyword>
<sequence length="192" mass="21088">MGGQKRNWVQAVNSFHPCYHKHTSVTKRVIDVPLEVKAGNFCGHKGARKFQPLTVLNHPPSRGCASLRLSCHHTFRAHKCPPTPLINLRVPSSHAGCQARSIFKSATEIRLLIRAADTNSVCKTGESKQKACGFHAAHAITNGLAVLSEVQASTPHKFTLNQPRDLTPHRPTSAPTSSNVHFHKKFSLQGKQ</sequence>
<proteinExistence type="predicted"/>
<organism evidence="2 3">
    <name type="scientific">Synaphobranchus kaupii</name>
    <name type="common">Kaup's arrowtooth eel</name>
    <dbReference type="NCBI Taxonomy" id="118154"/>
    <lineage>
        <taxon>Eukaryota</taxon>
        <taxon>Metazoa</taxon>
        <taxon>Chordata</taxon>
        <taxon>Craniata</taxon>
        <taxon>Vertebrata</taxon>
        <taxon>Euteleostomi</taxon>
        <taxon>Actinopterygii</taxon>
        <taxon>Neopterygii</taxon>
        <taxon>Teleostei</taxon>
        <taxon>Anguilliformes</taxon>
        <taxon>Synaphobranchidae</taxon>
        <taxon>Synaphobranchus</taxon>
    </lineage>
</organism>
<protein>
    <submittedName>
        <fullName evidence="2">Uncharacterized protein</fullName>
    </submittedName>
</protein>
<dbReference type="AlphaFoldDB" id="A0A9Q1J2P7"/>
<evidence type="ECO:0000256" key="1">
    <source>
        <dbReference type="SAM" id="MobiDB-lite"/>
    </source>
</evidence>
<comment type="caution">
    <text evidence="2">The sequence shown here is derived from an EMBL/GenBank/DDBJ whole genome shotgun (WGS) entry which is preliminary data.</text>
</comment>
<feature type="region of interest" description="Disordered" evidence="1">
    <location>
        <begin position="159"/>
        <end position="192"/>
    </location>
</feature>
<dbReference type="Proteomes" id="UP001152622">
    <property type="component" value="Chromosome 4"/>
</dbReference>